<evidence type="ECO:0000313" key="13">
    <source>
        <dbReference type="Proteomes" id="UP001302494"/>
    </source>
</evidence>
<evidence type="ECO:0000256" key="2">
    <source>
        <dbReference type="ARBA" id="ARBA00004496"/>
    </source>
</evidence>
<keyword evidence="6 9" id="KW-0028">Amino-acid biosynthesis</keyword>
<dbReference type="InterPro" id="IPR006062">
    <property type="entry name" value="His_biosynth"/>
</dbReference>
<dbReference type="PANTHER" id="PTHR43090">
    <property type="entry name" value="1-(5-PHOSPHORIBOSYL)-5-[(5-PHOSPHORIBOSYLAMINO)METHYLIDENEAMINO] IMIDAZOLE-4-CARBOXAMIDE ISOMERASE"/>
    <property type="match status" value="1"/>
</dbReference>
<dbReference type="GO" id="GO:0000162">
    <property type="term" value="P:L-tryptophan biosynthetic process"/>
    <property type="evidence" value="ECO:0007669"/>
    <property type="project" value="TreeGrafter"/>
</dbReference>
<name>A0AA96GI49_9BACT</name>
<dbReference type="PANTHER" id="PTHR43090:SF2">
    <property type="entry name" value="1-(5-PHOSPHORIBOSYL)-5-[(5-PHOSPHORIBOSYLAMINO)METHYLIDENEAMINO] IMIDAZOLE-4-CARBOXAMIDE ISOMERASE"/>
    <property type="match status" value="1"/>
</dbReference>
<dbReference type="Pfam" id="PF00977">
    <property type="entry name" value="His_biosynth"/>
    <property type="match status" value="1"/>
</dbReference>
<dbReference type="GO" id="GO:0000105">
    <property type="term" value="P:L-histidine biosynthetic process"/>
    <property type="evidence" value="ECO:0007669"/>
    <property type="project" value="UniProtKB-UniRule"/>
</dbReference>
<evidence type="ECO:0000256" key="5">
    <source>
        <dbReference type="ARBA" id="ARBA00022490"/>
    </source>
</evidence>
<sequence>MLLIPAIDLKDGKCVRLRQGEMDQVTRYSDDPAAMAEHWQSLGARYLHVVDLDGAVTGTPQHLSHIEAITKRLGIPVQVGGGIRNTSTIRAYLSCGVDRVVIGTAALQDADFLAAAATEFPDKILIGIDVKQGLVAVHGWKTVSSLTPRQVFESVKDLPLGGMVFTDISRDGMLAGPNISALREAVDISPFPVIASGGVTVLKDVQTIQALGSKISGIIIGKALYEGTLDLKAALEMVALTEASQTSC</sequence>
<dbReference type="GO" id="GO:0005737">
    <property type="term" value="C:cytoplasm"/>
    <property type="evidence" value="ECO:0007669"/>
    <property type="project" value="UniProtKB-SubCell"/>
</dbReference>
<dbReference type="InterPro" id="IPR044524">
    <property type="entry name" value="Isoase_HisA-like"/>
</dbReference>
<evidence type="ECO:0000256" key="11">
    <source>
        <dbReference type="RuleBase" id="RU003658"/>
    </source>
</evidence>
<evidence type="ECO:0000256" key="8">
    <source>
        <dbReference type="ARBA" id="ARBA00023235"/>
    </source>
</evidence>
<dbReference type="SUPFAM" id="SSF51366">
    <property type="entry name" value="Ribulose-phoshate binding barrel"/>
    <property type="match status" value="1"/>
</dbReference>
<dbReference type="EMBL" id="CP116968">
    <property type="protein sequence ID" value="WNM61747.1"/>
    <property type="molecule type" value="Genomic_DNA"/>
</dbReference>
<dbReference type="Proteomes" id="UP001302494">
    <property type="component" value="Chromosome"/>
</dbReference>
<dbReference type="RefSeq" id="WP_312744276.1">
    <property type="nucleotide sequence ID" value="NZ_CP116968.1"/>
</dbReference>
<keyword evidence="13" id="KW-1185">Reference proteome</keyword>
<dbReference type="InterPro" id="IPR023016">
    <property type="entry name" value="HisA/PriA"/>
</dbReference>
<evidence type="ECO:0000256" key="10">
    <source>
        <dbReference type="RuleBase" id="RU003657"/>
    </source>
</evidence>
<keyword evidence="5 9" id="KW-0963">Cytoplasm</keyword>
<dbReference type="Gene3D" id="3.20.20.70">
    <property type="entry name" value="Aldolase class I"/>
    <property type="match status" value="1"/>
</dbReference>
<evidence type="ECO:0000256" key="7">
    <source>
        <dbReference type="ARBA" id="ARBA00023102"/>
    </source>
</evidence>
<dbReference type="InterPro" id="IPR006063">
    <property type="entry name" value="HisA_bact_arch"/>
</dbReference>
<gene>
    <name evidence="9 12" type="primary">hisA</name>
    <name evidence="12" type="ORF">PQG83_18675</name>
</gene>
<comment type="catalytic activity">
    <reaction evidence="1 9 11">
        <text>1-(5-phospho-beta-D-ribosyl)-5-[(5-phospho-beta-D-ribosylamino)methylideneamino]imidazole-4-carboxamide = 5-[(5-phospho-1-deoxy-D-ribulos-1-ylimino)methylamino]-1-(5-phospho-beta-D-ribosyl)imidazole-4-carboxamide</text>
        <dbReference type="Rhea" id="RHEA:15469"/>
        <dbReference type="ChEBI" id="CHEBI:58435"/>
        <dbReference type="ChEBI" id="CHEBI:58525"/>
        <dbReference type="EC" id="5.3.1.16"/>
    </reaction>
</comment>
<dbReference type="HAMAP" id="MF_01014">
    <property type="entry name" value="HisA"/>
    <property type="match status" value="1"/>
</dbReference>
<proteinExistence type="inferred from homology"/>
<feature type="active site" description="Proton acceptor" evidence="9">
    <location>
        <position position="8"/>
    </location>
</feature>
<comment type="subcellular location">
    <subcellularLocation>
        <location evidence="2 9 11">Cytoplasm</location>
    </subcellularLocation>
</comment>
<evidence type="ECO:0000256" key="6">
    <source>
        <dbReference type="ARBA" id="ARBA00022605"/>
    </source>
</evidence>
<evidence type="ECO:0000256" key="9">
    <source>
        <dbReference type="HAMAP-Rule" id="MF_01014"/>
    </source>
</evidence>
<dbReference type="GO" id="GO:0003949">
    <property type="term" value="F:1-(5-phosphoribosyl)-5-[(5-phosphoribosylamino)methylideneamino]imidazole-4-carboxamide isomerase activity"/>
    <property type="evidence" value="ECO:0007669"/>
    <property type="project" value="UniProtKB-UniRule"/>
</dbReference>
<dbReference type="EC" id="5.3.1.16" evidence="9 11"/>
<comment type="similarity">
    <text evidence="4 9 10">Belongs to the HisA/HisF family.</text>
</comment>
<dbReference type="NCBIfam" id="TIGR00007">
    <property type="entry name" value="1-(5-phosphoribosyl)-5-[(5-phosphoribosylamino)methylideneamino]imidazole-4-carboxamide isomerase"/>
    <property type="match status" value="1"/>
</dbReference>
<dbReference type="InterPro" id="IPR013785">
    <property type="entry name" value="Aldolase_TIM"/>
</dbReference>
<dbReference type="CDD" id="cd04732">
    <property type="entry name" value="HisA"/>
    <property type="match status" value="1"/>
</dbReference>
<dbReference type="InterPro" id="IPR011060">
    <property type="entry name" value="RibuloseP-bd_barrel"/>
</dbReference>
<evidence type="ECO:0000313" key="12">
    <source>
        <dbReference type="EMBL" id="WNM61747.1"/>
    </source>
</evidence>
<dbReference type="KEGG" id="nneo:PQG83_18675"/>
<dbReference type="AlphaFoldDB" id="A0AA96GI49"/>
<reference evidence="12 13" key="1">
    <citation type="submission" date="2023-01" db="EMBL/GenBank/DDBJ databases">
        <title>Cultivation and genomic characterization of new, ubiquitous marine nitrite-oxidizing bacteria from the Nitrospirales.</title>
        <authorList>
            <person name="Mueller A.J."/>
            <person name="Daebeler A."/>
            <person name="Herbold C.W."/>
            <person name="Kirkegaard R.H."/>
            <person name="Daims H."/>
        </authorList>
    </citation>
    <scope>NUCLEOTIDE SEQUENCE [LARGE SCALE GENOMIC DNA]</scope>
    <source>
        <strain evidence="12 13">DK</strain>
    </source>
</reference>
<protein>
    <recommendedName>
        <fullName evidence="9 11">1-(5-phosphoribosyl)-5-[(5-phosphoribosylamino)methylideneamino] imidazole-4-carboxamide isomerase</fullName>
        <ecNumber evidence="9 11">5.3.1.16</ecNumber>
    </recommendedName>
    <alternativeName>
        <fullName evidence="9">Phosphoribosylformimino-5-aminoimidazole carboxamide ribotide isomerase</fullName>
    </alternativeName>
</protein>
<evidence type="ECO:0000256" key="3">
    <source>
        <dbReference type="ARBA" id="ARBA00005133"/>
    </source>
</evidence>
<evidence type="ECO:0000256" key="4">
    <source>
        <dbReference type="ARBA" id="ARBA00009667"/>
    </source>
</evidence>
<keyword evidence="7 9" id="KW-0368">Histidine biosynthesis</keyword>
<evidence type="ECO:0000256" key="1">
    <source>
        <dbReference type="ARBA" id="ARBA00000901"/>
    </source>
</evidence>
<accession>A0AA96GI49</accession>
<feature type="active site" description="Proton donor" evidence="9">
    <location>
        <position position="129"/>
    </location>
</feature>
<comment type="pathway">
    <text evidence="3 9 11">Amino-acid biosynthesis; L-histidine biosynthesis; L-histidine from 5-phospho-alpha-D-ribose 1-diphosphate: step 4/9.</text>
</comment>
<keyword evidence="8 9" id="KW-0413">Isomerase</keyword>
<dbReference type="FunFam" id="3.20.20.70:FF:000009">
    <property type="entry name" value="1-(5-phosphoribosyl)-5-[(5-phosphoribosylamino)methylideneamino] imidazole-4-carboxamide isomerase"/>
    <property type="match status" value="1"/>
</dbReference>
<organism evidence="12 13">
    <name type="scientific">Candidatus Nitrospira neomarina</name>
    <dbReference type="NCBI Taxonomy" id="3020899"/>
    <lineage>
        <taxon>Bacteria</taxon>
        <taxon>Pseudomonadati</taxon>
        <taxon>Nitrospirota</taxon>
        <taxon>Nitrospiria</taxon>
        <taxon>Nitrospirales</taxon>
        <taxon>Nitrospiraceae</taxon>
        <taxon>Nitrospira</taxon>
    </lineage>
</organism>